<dbReference type="Proteomes" id="UP000253606">
    <property type="component" value="Chromosome"/>
</dbReference>
<accession>A0A2Z5G266</accession>
<evidence type="ECO:0000313" key="1">
    <source>
        <dbReference type="EMBL" id="AXC13168.1"/>
    </source>
</evidence>
<proteinExistence type="predicted"/>
<keyword evidence="2" id="KW-1185">Reference proteome</keyword>
<protein>
    <submittedName>
        <fullName evidence="1">Uncharacterized protein</fullName>
    </submittedName>
</protein>
<organism evidence="1 2">
    <name type="scientific">Acidisarcina polymorpha</name>
    <dbReference type="NCBI Taxonomy" id="2211140"/>
    <lineage>
        <taxon>Bacteria</taxon>
        <taxon>Pseudomonadati</taxon>
        <taxon>Acidobacteriota</taxon>
        <taxon>Terriglobia</taxon>
        <taxon>Terriglobales</taxon>
        <taxon>Acidobacteriaceae</taxon>
        <taxon>Acidisarcina</taxon>
    </lineage>
</organism>
<dbReference type="KEGG" id="abas:ACPOL_3889"/>
<gene>
    <name evidence="1" type="ORF">ACPOL_3889</name>
</gene>
<evidence type="ECO:0000313" key="2">
    <source>
        <dbReference type="Proteomes" id="UP000253606"/>
    </source>
</evidence>
<dbReference type="EMBL" id="CP030840">
    <property type="protein sequence ID" value="AXC13168.1"/>
    <property type="molecule type" value="Genomic_DNA"/>
</dbReference>
<reference evidence="1 2" key="1">
    <citation type="journal article" date="2018" name="Front. Microbiol.">
        <title>Hydrolytic Capabilities as a Key to Environmental Success: Chitinolytic and Cellulolytic Acidobacteria From Acidic Sub-arctic Soils and Boreal Peatlands.</title>
        <authorList>
            <person name="Belova S.E."/>
            <person name="Ravin N.V."/>
            <person name="Pankratov T.A."/>
            <person name="Rakitin A.L."/>
            <person name="Ivanova A.A."/>
            <person name="Beletsky A.V."/>
            <person name="Mardanov A.V."/>
            <person name="Sinninghe Damste J.S."/>
            <person name="Dedysh S.N."/>
        </authorList>
    </citation>
    <scope>NUCLEOTIDE SEQUENCE [LARGE SCALE GENOMIC DNA]</scope>
    <source>
        <strain evidence="1 2">SBC82</strain>
    </source>
</reference>
<name>A0A2Z5G266_9BACT</name>
<sequence>MDIPMLKMTPILMSIRERWNDALIWRVKRARRPEDYGNREEQAGAFSKERSPLSGGLSLEVMLERRK</sequence>
<dbReference type="AlphaFoldDB" id="A0A2Z5G266"/>